<dbReference type="Proteomes" id="UP000002208">
    <property type="component" value="Chromosome"/>
</dbReference>
<dbReference type="HOGENOM" id="CLU_130568_0_0_0"/>
<dbReference type="PIRSF" id="PIRSF008459">
    <property type="entry name" value="UCP008459"/>
    <property type="match status" value="1"/>
</dbReference>
<evidence type="ECO:0000259" key="1">
    <source>
        <dbReference type="Pfam" id="PF13840"/>
    </source>
</evidence>
<organism evidence="2 3">
    <name type="scientific">Deinococcus deserti (strain DSM 17065 / CIP 109153 / LMG 22923 / VCD115)</name>
    <dbReference type="NCBI Taxonomy" id="546414"/>
    <lineage>
        <taxon>Bacteria</taxon>
        <taxon>Thermotogati</taxon>
        <taxon>Deinococcota</taxon>
        <taxon>Deinococci</taxon>
        <taxon>Deinococcales</taxon>
        <taxon>Deinococcaceae</taxon>
        <taxon>Deinococcus</taxon>
    </lineage>
</organism>
<feature type="domain" description="CASTOR ACT" evidence="1">
    <location>
        <begin position="57"/>
        <end position="118"/>
    </location>
</feature>
<dbReference type="RefSeq" id="WP_012692034.1">
    <property type="nucleotide sequence ID" value="NC_012526.1"/>
</dbReference>
<dbReference type="PANTHER" id="PTHR31131">
    <property type="entry name" value="CHROMOSOME 1, WHOLE GENOME SHOTGUN SEQUENCE"/>
    <property type="match status" value="1"/>
</dbReference>
<dbReference type="PANTHER" id="PTHR31131:SF6">
    <property type="entry name" value="CASTOR ACT DOMAIN-CONTAINING PROTEIN"/>
    <property type="match status" value="1"/>
</dbReference>
<accession>C1CY90</accession>
<dbReference type="SUPFAM" id="SSF55021">
    <property type="entry name" value="ACT-like"/>
    <property type="match status" value="2"/>
</dbReference>
<dbReference type="InterPro" id="IPR051719">
    <property type="entry name" value="CASTOR_mTORC1"/>
</dbReference>
<dbReference type="PaxDb" id="546414-Deide_01110"/>
<sequence length="127" mass="13536">MPPCLTLSLLPAAFAVVRLPINGPLPAPGGIFFNLTLTAEECSVVCEEHLVPQGARAQHGWVAFKLHGPFEFSLTGILVSVLEPLRDAGVGIFALSTFDTDYVLVARTQLRDTLTALRAAGHTVLEA</sequence>
<protein>
    <recommendedName>
        <fullName evidence="1">CASTOR ACT domain-containing protein</fullName>
    </recommendedName>
</protein>
<dbReference type="EMBL" id="CP001114">
    <property type="protein sequence ID" value="ACO44911.1"/>
    <property type="molecule type" value="Genomic_DNA"/>
</dbReference>
<dbReference type="InterPro" id="IPR045865">
    <property type="entry name" value="ACT-like_dom_sf"/>
</dbReference>
<dbReference type="AlphaFoldDB" id="C1CY90"/>
<dbReference type="Gene3D" id="3.30.2130.10">
    <property type="entry name" value="VC0802-like"/>
    <property type="match status" value="1"/>
</dbReference>
<dbReference type="Pfam" id="PF13840">
    <property type="entry name" value="ACT_7"/>
    <property type="match status" value="1"/>
</dbReference>
<dbReference type="InterPro" id="IPR027795">
    <property type="entry name" value="CASTOR_ACT_dom"/>
</dbReference>
<evidence type="ECO:0000313" key="3">
    <source>
        <dbReference type="Proteomes" id="UP000002208"/>
    </source>
</evidence>
<keyword evidence="3" id="KW-1185">Reference proteome</keyword>
<dbReference type="OrthoDB" id="5615858at2"/>
<reference evidence="2 3" key="1">
    <citation type="journal article" date="2009" name="PLoS Genet.">
        <title>Alliance of proteomics and genomics to unravel the specificities of Sahara bacterium Deinococcus deserti.</title>
        <authorList>
            <person name="de Groot A."/>
            <person name="Dulermo R."/>
            <person name="Ortet P."/>
            <person name="Blanchard L."/>
            <person name="Guerin P."/>
            <person name="Fernandez B."/>
            <person name="Vacherie B."/>
            <person name="Dossat C."/>
            <person name="Jolivet E."/>
            <person name="Siguier P."/>
            <person name="Chandler M."/>
            <person name="Barakat M."/>
            <person name="Dedieu A."/>
            <person name="Barbe V."/>
            <person name="Heulin T."/>
            <person name="Sommer S."/>
            <person name="Achouak W."/>
            <person name="Armengaud J."/>
        </authorList>
    </citation>
    <scope>NUCLEOTIDE SEQUENCE [LARGE SCALE GENOMIC DNA]</scope>
    <source>
        <strain evidence="3">DSM 17065 / CIP 109153 / LMG 22923 / VCD115</strain>
    </source>
</reference>
<gene>
    <name evidence="2" type="ordered locus">Deide_01110</name>
</gene>
<dbReference type="KEGG" id="ddr:Deide_01110"/>
<dbReference type="eggNOG" id="COG3603">
    <property type="taxonomic scope" value="Bacteria"/>
</dbReference>
<evidence type="ECO:0000313" key="2">
    <source>
        <dbReference type="EMBL" id="ACO44911.1"/>
    </source>
</evidence>
<dbReference type="InterPro" id="IPR016540">
    <property type="entry name" value="UCP008459"/>
</dbReference>
<proteinExistence type="predicted"/>
<name>C1CY90_DEIDV</name>